<evidence type="ECO:0000313" key="3">
    <source>
        <dbReference type="EMBL" id="EDO39298.1"/>
    </source>
</evidence>
<evidence type="ECO:0000259" key="2">
    <source>
        <dbReference type="PROSITE" id="PS50866"/>
    </source>
</evidence>
<gene>
    <name evidence="3" type="ORF">NEMVEDRAFT_v1g110929</name>
</gene>
<feature type="non-terminal residue" evidence="3">
    <location>
        <position position="364"/>
    </location>
</feature>
<dbReference type="InterPro" id="IPR009038">
    <property type="entry name" value="GOLD_dom"/>
</dbReference>
<dbReference type="Proteomes" id="UP000001593">
    <property type="component" value="Unassembled WGS sequence"/>
</dbReference>
<dbReference type="InterPro" id="IPR036865">
    <property type="entry name" value="CRAL-TRIO_dom_sf"/>
</dbReference>
<dbReference type="HOGENOM" id="CLU_014001_2_1_1"/>
<dbReference type="InterPro" id="IPR036598">
    <property type="entry name" value="GOLD_dom_sf"/>
</dbReference>
<dbReference type="InParanoid" id="A7SAF0"/>
<dbReference type="PhylomeDB" id="A7SAF0"/>
<evidence type="ECO:0000313" key="4">
    <source>
        <dbReference type="Proteomes" id="UP000001593"/>
    </source>
</evidence>
<feature type="domain" description="GOLD" evidence="2">
    <location>
        <begin position="225"/>
        <end position="351"/>
    </location>
</feature>
<proteinExistence type="predicted"/>
<dbReference type="PRINTS" id="PR00180">
    <property type="entry name" value="CRETINALDHBP"/>
</dbReference>
<name>A7SAF0_NEMVE</name>
<keyword evidence="4" id="KW-1185">Reference proteome</keyword>
<dbReference type="PANTHER" id="PTHR23324">
    <property type="entry name" value="SEC14 RELATED PROTEIN"/>
    <property type="match status" value="1"/>
</dbReference>
<dbReference type="eggNOG" id="KOG1471">
    <property type="taxonomic scope" value="Eukaryota"/>
</dbReference>
<dbReference type="SUPFAM" id="SSF52087">
    <property type="entry name" value="CRAL/TRIO domain"/>
    <property type="match status" value="1"/>
</dbReference>
<organism evidence="3 4">
    <name type="scientific">Nematostella vectensis</name>
    <name type="common">Starlet sea anemone</name>
    <dbReference type="NCBI Taxonomy" id="45351"/>
    <lineage>
        <taxon>Eukaryota</taxon>
        <taxon>Metazoa</taxon>
        <taxon>Cnidaria</taxon>
        <taxon>Anthozoa</taxon>
        <taxon>Hexacorallia</taxon>
        <taxon>Actiniaria</taxon>
        <taxon>Edwardsiidae</taxon>
        <taxon>Nematostella</taxon>
    </lineage>
</organism>
<dbReference type="SMART" id="SM00516">
    <property type="entry name" value="SEC14"/>
    <property type="match status" value="1"/>
</dbReference>
<dbReference type="OMA" id="HVVFREQ"/>
<dbReference type="SMART" id="SM01100">
    <property type="entry name" value="CRAL_TRIO_N"/>
    <property type="match status" value="1"/>
</dbReference>
<evidence type="ECO:0008006" key="5">
    <source>
        <dbReference type="Google" id="ProtNLM"/>
    </source>
</evidence>
<evidence type="ECO:0000259" key="1">
    <source>
        <dbReference type="PROSITE" id="PS50191"/>
    </source>
</evidence>
<dbReference type="PANTHER" id="PTHR23324:SF83">
    <property type="entry name" value="SEC14-LIKE PROTEIN 2"/>
    <property type="match status" value="1"/>
</dbReference>
<dbReference type="CDD" id="cd00170">
    <property type="entry name" value="SEC14"/>
    <property type="match status" value="1"/>
</dbReference>
<feature type="domain" description="CRAL-TRIO" evidence="1">
    <location>
        <begin position="45"/>
        <end position="217"/>
    </location>
</feature>
<dbReference type="InterPro" id="IPR011074">
    <property type="entry name" value="CRAL/TRIO_N_dom"/>
</dbReference>
<dbReference type="Gene3D" id="3.40.525.10">
    <property type="entry name" value="CRAL-TRIO lipid binding domain"/>
    <property type="match status" value="1"/>
</dbReference>
<reference evidence="3 4" key="1">
    <citation type="journal article" date="2007" name="Science">
        <title>Sea anemone genome reveals ancestral eumetazoan gene repertoire and genomic organization.</title>
        <authorList>
            <person name="Putnam N.H."/>
            <person name="Srivastava M."/>
            <person name="Hellsten U."/>
            <person name="Dirks B."/>
            <person name="Chapman J."/>
            <person name="Salamov A."/>
            <person name="Terry A."/>
            <person name="Shapiro H."/>
            <person name="Lindquist E."/>
            <person name="Kapitonov V.V."/>
            <person name="Jurka J."/>
            <person name="Genikhovich G."/>
            <person name="Grigoriev I.V."/>
            <person name="Lucas S.M."/>
            <person name="Steele R.E."/>
            <person name="Finnerty J.R."/>
            <person name="Technau U."/>
            <person name="Martindale M.Q."/>
            <person name="Rokhsar D.S."/>
        </authorList>
    </citation>
    <scope>NUCLEOTIDE SEQUENCE [LARGE SCALE GENOMIC DNA]</scope>
    <source>
        <strain evidence="4">CH2 X CH6</strain>
    </source>
</reference>
<dbReference type="InterPro" id="IPR051064">
    <property type="entry name" value="SEC14/CRAL-TRIO_domain"/>
</dbReference>
<dbReference type="GO" id="GO:0005737">
    <property type="term" value="C:cytoplasm"/>
    <property type="evidence" value="ECO:0000318"/>
    <property type="project" value="GO_Central"/>
</dbReference>
<dbReference type="InterPro" id="IPR036273">
    <property type="entry name" value="CRAL/TRIO_N_dom_sf"/>
</dbReference>
<protein>
    <recommendedName>
        <fullName evidence="5">SEC14-like protein 2</fullName>
    </recommendedName>
</protein>
<dbReference type="EMBL" id="DS469609">
    <property type="protein sequence ID" value="EDO39298.1"/>
    <property type="molecule type" value="Genomic_DNA"/>
</dbReference>
<dbReference type="PROSITE" id="PS50191">
    <property type="entry name" value="CRAL_TRIO"/>
    <property type="match status" value="1"/>
</dbReference>
<dbReference type="SUPFAM" id="SSF101576">
    <property type="entry name" value="Supernatant protein factor (SPF), C-terminal domain"/>
    <property type="match status" value="1"/>
</dbReference>
<dbReference type="InterPro" id="IPR001251">
    <property type="entry name" value="CRAL-TRIO_dom"/>
</dbReference>
<sequence length="364" mass="42117">QDDYFLLKWLQATNFDVQQAEDIFRQSLWVRKKFGLDTILEDYKPPEVLEKYDPGGFFGYDKEGFPIFIDPVGKIDFKGLLHSARREEVLRFKGMHAEQGMQLAKDQSKKLGKRVDKVVTILDMEGLGMKHLWTPEIIFFQVLHFYESNYPGYWKQILVIKAPALFPVAYSLVKPFLSEYTRGQIKVLGSDWKKELQEYVDEDNLPEFYGGKCRDEKDDPKCATKICYGGDIPESFHVAQKPFGEAEGTKVTVVERGKILEIRGDHIKVGLCLIRWDFRTKENDVGFGLVKKSTRKVTLYDFPQLPIQRVDSHLIPEQGCFKCDKTGTYVLRFDNSYSWIRSKDLEYKIEGLANMSLVTVKGTK</sequence>
<dbReference type="AlphaFoldDB" id="A7SAF0"/>
<dbReference type="Pfam" id="PF00650">
    <property type="entry name" value="CRAL_TRIO"/>
    <property type="match status" value="1"/>
</dbReference>
<dbReference type="PROSITE" id="PS50866">
    <property type="entry name" value="GOLD"/>
    <property type="match status" value="1"/>
</dbReference>
<dbReference type="SUPFAM" id="SSF46938">
    <property type="entry name" value="CRAL/TRIO N-terminal domain"/>
    <property type="match status" value="1"/>
</dbReference>
<accession>A7SAF0</accession>
<dbReference type="Gene3D" id="2.60.120.680">
    <property type="entry name" value="GOLD domain"/>
    <property type="match status" value="1"/>
</dbReference>